<sequence length="72" mass="7892">MSNMMRDSQIVAQTEDETLGYMSDMALELAQMAEDTGLATLAHLFRMAALEASTADSVLAELDNLPQRMTSH</sequence>
<dbReference type="RefSeq" id="WP_126257230.1">
    <property type="nucleotide sequence ID" value="NZ_SPQU01000004.1"/>
</dbReference>
<organism evidence="1 2">
    <name type="scientific">Bradyrhizobium frederickii</name>
    <dbReference type="NCBI Taxonomy" id="2560054"/>
    <lineage>
        <taxon>Bacteria</taxon>
        <taxon>Pseudomonadati</taxon>
        <taxon>Pseudomonadota</taxon>
        <taxon>Alphaproteobacteria</taxon>
        <taxon>Hyphomicrobiales</taxon>
        <taxon>Nitrobacteraceae</taxon>
        <taxon>Bradyrhizobium</taxon>
    </lineage>
</organism>
<gene>
    <name evidence="1" type="ORF">E4K66_10865</name>
</gene>
<comment type="caution">
    <text evidence="1">The sequence shown here is derived from an EMBL/GenBank/DDBJ whole genome shotgun (WGS) entry which is preliminary data.</text>
</comment>
<reference evidence="1 2" key="1">
    <citation type="submission" date="2019-03" db="EMBL/GenBank/DDBJ databases">
        <title>Bradyrhizobium strains diversity isolated from Chamaecrista fasciculata.</title>
        <authorList>
            <person name="Urquiaga M.C.O."/>
            <person name="Hungria M."/>
            <person name="Delamuta J.R.M."/>
        </authorList>
    </citation>
    <scope>NUCLEOTIDE SEQUENCE [LARGE SCALE GENOMIC DNA]</scope>
    <source>
        <strain evidence="1 2">CNPSo 3424</strain>
    </source>
</reference>
<accession>A0A4Y9LEA7</accession>
<evidence type="ECO:0000313" key="1">
    <source>
        <dbReference type="EMBL" id="TFV40092.1"/>
    </source>
</evidence>
<protein>
    <submittedName>
        <fullName evidence="1">Uncharacterized protein</fullName>
    </submittedName>
</protein>
<dbReference type="EMBL" id="SPQU01000004">
    <property type="protein sequence ID" value="TFV40092.1"/>
    <property type="molecule type" value="Genomic_DNA"/>
</dbReference>
<keyword evidence="2" id="KW-1185">Reference proteome</keyword>
<dbReference type="AlphaFoldDB" id="A0A4Y9LEA7"/>
<dbReference type="OrthoDB" id="8241299at2"/>
<evidence type="ECO:0000313" key="2">
    <source>
        <dbReference type="Proteomes" id="UP000298225"/>
    </source>
</evidence>
<dbReference type="Proteomes" id="UP000298225">
    <property type="component" value="Unassembled WGS sequence"/>
</dbReference>
<name>A0A4Y9LEA7_9BRAD</name>
<proteinExistence type="predicted"/>